<evidence type="ECO:0000313" key="4">
    <source>
        <dbReference type="Proteomes" id="UP001152523"/>
    </source>
</evidence>
<reference evidence="3" key="1">
    <citation type="submission" date="2022-07" db="EMBL/GenBank/DDBJ databases">
        <authorList>
            <person name="Macas J."/>
            <person name="Novak P."/>
            <person name="Neumann P."/>
        </authorList>
    </citation>
    <scope>NUCLEOTIDE SEQUENCE</scope>
</reference>
<feature type="compositionally biased region" description="Basic and acidic residues" evidence="1">
    <location>
        <begin position="235"/>
        <end position="254"/>
    </location>
</feature>
<feature type="region of interest" description="Disordered" evidence="1">
    <location>
        <begin position="122"/>
        <end position="141"/>
    </location>
</feature>
<feature type="transmembrane region" description="Helical" evidence="2">
    <location>
        <begin position="656"/>
        <end position="681"/>
    </location>
</feature>
<keyword evidence="2" id="KW-0812">Transmembrane</keyword>
<evidence type="ECO:0000256" key="1">
    <source>
        <dbReference type="SAM" id="MobiDB-lite"/>
    </source>
</evidence>
<dbReference type="EMBL" id="CAMAPF010000018">
    <property type="protein sequence ID" value="CAH9070782.1"/>
    <property type="molecule type" value="Genomic_DNA"/>
</dbReference>
<keyword evidence="2" id="KW-0472">Membrane</keyword>
<feature type="transmembrane region" description="Helical" evidence="2">
    <location>
        <begin position="605"/>
        <end position="625"/>
    </location>
</feature>
<keyword evidence="4" id="KW-1185">Reference proteome</keyword>
<feature type="region of interest" description="Disordered" evidence="1">
    <location>
        <begin position="235"/>
        <end position="268"/>
    </location>
</feature>
<feature type="compositionally biased region" description="Acidic residues" evidence="1">
    <location>
        <begin position="26"/>
        <end position="36"/>
    </location>
</feature>
<accession>A0AAV0CDS6</accession>
<dbReference type="Proteomes" id="UP001152523">
    <property type="component" value="Unassembled WGS sequence"/>
</dbReference>
<proteinExistence type="predicted"/>
<comment type="caution">
    <text evidence="3">The sequence shown here is derived from an EMBL/GenBank/DDBJ whole genome shotgun (WGS) entry which is preliminary data.</text>
</comment>
<name>A0AAV0CDS6_9ASTE</name>
<evidence type="ECO:0008006" key="5">
    <source>
        <dbReference type="Google" id="ProtNLM"/>
    </source>
</evidence>
<gene>
    <name evidence="3" type="ORF">CEPIT_LOCUS3596</name>
</gene>
<dbReference type="PANTHER" id="PTHR38937:SF2">
    <property type="entry name" value="MEMBRANE PROTEIN OF ER BODY-LIKE PROTEIN ISOFORM X1"/>
    <property type="match status" value="1"/>
</dbReference>
<feature type="transmembrane region" description="Helical" evidence="2">
    <location>
        <begin position="725"/>
        <end position="743"/>
    </location>
</feature>
<organism evidence="3 4">
    <name type="scientific">Cuscuta epithymum</name>
    <dbReference type="NCBI Taxonomy" id="186058"/>
    <lineage>
        <taxon>Eukaryota</taxon>
        <taxon>Viridiplantae</taxon>
        <taxon>Streptophyta</taxon>
        <taxon>Embryophyta</taxon>
        <taxon>Tracheophyta</taxon>
        <taxon>Spermatophyta</taxon>
        <taxon>Magnoliopsida</taxon>
        <taxon>eudicotyledons</taxon>
        <taxon>Gunneridae</taxon>
        <taxon>Pentapetalae</taxon>
        <taxon>asterids</taxon>
        <taxon>lamiids</taxon>
        <taxon>Solanales</taxon>
        <taxon>Convolvulaceae</taxon>
        <taxon>Cuscuteae</taxon>
        <taxon>Cuscuta</taxon>
        <taxon>Cuscuta subgen. Cuscuta</taxon>
    </lineage>
</organism>
<dbReference type="InterPro" id="IPR052843">
    <property type="entry name" value="ER_body_metal_sequester"/>
</dbReference>
<feature type="transmembrane region" description="Helical" evidence="2">
    <location>
        <begin position="693"/>
        <end position="713"/>
    </location>
</feature>
<dbReference type="AlphaFoldDB" id="A0AAV0CDS6"/>
<dbReference type="PANTHER" id="PTHR38937">
    <property type="entry name" value="MEMBRANE PROTEIN OF ER BODY-LIKE PROTEIN"/>
    <property type="match status" value="1"/>
</dbReference>
<keyword evidence="2" id="KW-1133">Transmembrane helix</keyword>
<feature type="compositionally biased region" description="Basic and acidic residues" evidence="1">
    <location>
        <begin position="12"/>
        <end position="25"/>
    </location>
</feature>
<feature type="region of interest" description="Disordered" evidence="1">
    <location>
        <begin position="1"/>
        <end position="45"/>
    </location>
</feature>
<protein>
    <recommendedName>
        <fullName evidence="5">Membrane protein of ER body-like protein</fullName>
    </recommendedName>
</protein>
<evidence type="ECO:0000313" key="3">
    <source>
        <dbReference type="EMBL" id="CAH9070782.1"/>
    </source>
</evidence>
<evidence type="ECO:0000256" key="2">
    <source>
        <dbReference type="SAM" id="Phobius"/>
    </source>
</evidence>
<sequence>MQSPTEWLSLKMENEGHEREPRDLVREEEEEEEEDGLLVRSSKSNAERGIPKVVKNCHAEKGGYADLLSVTENGAQESTFDCDKKRVEELVNPTQADRAEEGAQSAHLKDYLPRLQSCVYDDKDDDGKSTPTPSIKECNGRNASDVSVNGSLYSDLDYPQTLPQVPNTFQKSSTVEEIEAAAVDEITDSEIDPNDYDVESVLQKQNTHDLYCPNCYSCITRRVILRKRKRKNRISSEDAKRNKFESSFGSEHEAYPTQVTSDHGHDDPLINLEDTPILDDYNSERGVFRCLSCFSFFTPTESGFKLFQIFGEKGGKENARDDERMKMKKSWFSSIFVSDKGRGFADQGPEKTNNEETSPPLHVDCQETEASSLISHNNEPKRVENNVMGTVGISDRAIIDKQDVGAGNLIINQFKVDTNHQLNVSKEVKVSGAIDESWTRDDKSQVIAERLVDGSLSATQTGLKVLVTSNAQSLSLGKKQADQLCDREVQNKSSDDEAVISLISPVSVLKGSEGVTKFDIPTGAHEDKGKDTIITVEEGPTAFVESVNVPHLATQIHEMEQGGNAREGNKIEIIKSIVYGGLAELITSLSIVSSAAAGDTTTLQILALGLANLIGGFFIILNNLWELKKDCIEQASNQITEQPDRYTELLGKRKNFMIHAIVVLLSYILFGLVPPTVYAFFLRTRNDVRELKLATAAAASLLCIILLAIGKAYTQRPPKPYLKTITFYVVLGLMVSGVSFGAGDSINRLLQKFGLFKPSSSEISLYLPRVTPLTDAVTLASSN</sequence>